<evidence type="ECO:0000256" key="1">
    <source>
        <dbReference type="ARBA" id="ARBA00004123"/>
    </source>
</evidence>
<dbReference type="InterPro" id="IPR021858">
    <property type="entry name" value="Fun_TF"/>
</dbReference>
<dbReference type="Pfam" id="PF11951">
    <property type="entry name" value="Fungal_trans_2"/>
    <property type="match status" value="1"/>
</dbReference>
<dbReference type="GO" id="GO:0008270">
    <property type="term" value="F:zinc ion binding"/>
    <property type="evidence" value="ECO:0007669"/>
    <property type="project" value="InterPro"/>
</dbReference>
<dbReference type="GO" id="GO:0005634">
    <property type="term" value="C:nucleus"/>
    <property type="evidence" value="ECO:0007669"/>
    <property type="project" value="UniProtKB-SubCell"/>
</dbReference>
<dbReference type="Proteomes" id="UP000613401">
    <property type="component" value="Unassembled WGS sequence"/>
</dbReference>
<dbReference type="PANTHER" id="PTHR37534">
    <property type="entry name" value="TRANSCRIPTIONAL ACTIVATOR PROTEIN UGA3"/>
    <property type="match status" value="1"/>
</dbReference>
<feature type="domain" description="Zn(2)-C6 fungal-type" evidence="4">
    <location>
        <begin position="18"/>
        <end position="46"/>
    </location>
</feature>
<sequence>MANERNLPPTTLQNDSGACWTCLKQKRICDLSLPRCRNCAERGIRCQGFGIRPRWPADFIRRKKRPRRTYDGPSNTRESSGNNSDTRQTLPTSQFCVPQALSSLGLPSQDSYFMQHFMSMFEYLSSSLSPSRIAQVLENLARVALAIDYNQNGYRSLLPLALHDPGLMNAALAVASSHHSRWQQTSDKDSRRYLRAAAAALKGRFGNSSDLNSPVTLTIMLLLVSFEVFSGTPRWRGHFDAIRGWIRSRGDHSDLDPFLKTWVCLIETQCALNVGLPVMQEVESWLDICPNPSDIGQNDSIDALFGCSSRLPKLMCAASQLQKASDDAEIPFEEIHRRSETLQKAIQATKMEDNSNPIISILCDDAREKYSATVGLEQEELRRRMIATAEIFRHTSHLYVYRITHGVEERLTSDMEESLQTSLQLLTQVPDALSPGANLGWCLVVLGAELDLLDQRDYIRSRWYSMHLLGIYNTKSGEKILEAVWNHRDLVRSGLATPARWQDIMKDMGEHQILV</sequence>
<keyword evidence="2" id="KW-0539">Nucleus</keyword>
<evidence type="ECO:0000256" key="3">
    <source>
        <dbReference type="SAM" id="MobiDB-lite"/>
    </source>
</evidence>
<dbReference type="InterPro" id="IPR036864">
    <property type="entry name" value="Zn2-C6_fun-type_DNA-bd_sf"/>
</dbReference>
<protein>
    <recommendedName>
        <fullName evidence="4">Zn(2)-C6 fungal-type domain-containing protein</fullName>
    </recommendedName>
</protein>
<evidence type="ECO:0000313" key="6">
    <source>
        <dbReference type="Proteomes" id="UP000613401"/>
    </source>
</evidence>
<dbReference type="SMART" id="SM00066">
    <property type="entry name" value="GAL4"/>
    <property type="match status" value="1"/>
</dbReference>
<comment type="subcellular location">
    <subcellularLocation>
        <location evidence="1">Nucleus</location>
    </subcellularLocation>
</comment>
<accession>A0A8H8WNF6</accession>
<dbReference type="RefSeq" id="XP_045256236.1">
    <property type="nucleotide sequence ID" value="XM_045408991.1"/>
</dbReference>
<dbReference type="PANTHER" id="PTHR37534:SF46">
    <property type="entry name" value="ZN(II)2CYS6 TRANSCRIPTION FACTOR (EUROFUNG)"/>
    <property type="match status" value="1"/>
</dbReference>
<evidence type="ECO:0000313" key="5">
    <source>
        <dbReference type="EMBL" id="KAF3797072.1"/>
    </source>
</evidence>
<evidence type="ECO:0000256" key="2">
    <source>
        <dbReference type="ARBA" id="ARBA00023242"/>
    </source>
</evidence>
<feature type="region of interest" description="Disordered" evidence="3">
    <location>
        <begin position="62"/>
        <end position="90"/>
    </location>
</feature>
<dbReference type="Pfam" id="PF00172">
    <property type="entry name" value="Zn_clus"/>
    <property type="match status" value="1"/>
</dbReference>
<reference evidence="5" key="1">
    <citation type="journal article" date="2020" name="Phytopathology">
        <title>Genome sequence and comparative analysis of Colletotrichum gloeosporioides isolated from Liriodendron leaves.</title>
        <authorList>
            <person name="Fu F.F."/>
            <person name="Hao Z."/>
            <person name="Wang P."/>
            <person name="Lu Y."/>
            <person name="Xue L.J."/>
            <person name="Wei G."/>
            <person name="Tian Y."/>
            <person name="Baishi H."/>
            <person name="Xu H."/>
            <person name="Shi J."/>
            <person name="Cheng T."/>
            <person name="Wang G."/>
            <person name="Yi Y."/>
            <person name="Chen J."/>
        </authorList>
    </citation>
    <scope>NUCLEOTIDE SEQUENCE</scope>
    <source>
        <strain evidence="5">Lc1</strain>
    </source>
</reference>
<dbReference type="InterPro" id="IPR001138">
    <property type="entry name" value="Zn2Cys6_DnaBD"/>
</dbReference>
<feature type="compositionally biased region" description="Polar residues" evidence="3">
    <location>
        <begin position="72"/>
        <end position="90"/>
    </location>
</feature>
<dbReference type="AlphaFoldDB" id="A0A8H8WNF6"/>
<proteinExistence type="predicted"/>
<evidence type="ECO:0000259" key="4">
    <source>
        <dbReference type="PROSITE" id="PS50048"/>
    </source>
</evidence>
<keyword evidence="6" id="KW-1185">Reference proteome</keyword>
<organism evidence="5 6">
    <name type="scientific">Colletotrichum gloeosporioides</name>
    <name type="common">Anthracnose fungus</name>
    <name type="synonym">Glomerella cingulata</name>
    <dbReference type="NCBI Taxonomy" id="474922"/>
    <lineage>
        <taxon>Eukaryota</taxon>
        <taxon>Fungi</taxon>
        <taxon>Dikarya</taxon>
        <taxon>Ascomycota</taxon>
        <taxon>Pezizomycotina</taxon>
        <taxon>Sordariomycetes</taxon>
        <taxon>Hypocreomycetidae</taxon>
        <taxon>Glomerellales</taxon>
        <taxon>Glomerellaceae</taxon>
        <taxon>Colletotrichum</taxon>
        <taxon>Colletotrichum gloeosporioides species complex</taxon>
    </lineage>
</organism>
<gene>
    <name evidence="5" type="ORF">GCG54_00009040</name>
</gene>
<reference evidence="5" key="2">
    <citation type="submission" date="2020-03" db="EMBL/GenBank/DDBJ databases">
        <authorList>
            <person name="Fu F.-F."/>
            <person name="Chen J."/>
        </authorList>
    </citation>
    <scope>NUCLEOTIDE SEQUENCE</scope>
    <source>
        <strain evidence="5">Lc1</strain>
    </source>
</reference>
<name>A0A8H8WNF6_COLGL</name>
<dbReference type="PROSITE" id="PS50048">
    <property type="entry name" value="ZN2_CY6_FUNGAL_2"/>
    <property type="match status" value="1"/>
</dbReference>
<dbReference type="CDD" id="cd00067">
    <property type="entry name" value="GAL4"/>
    <property type="match status" value="1"/>
</dbReference>
<dbReference type="EMBL" id="WVTB01000117">
    <property type="protein sequence ID" value="KAF3797072.1"/>
    <property type="molecule type" value="Genomic_DNA"/>
</dbReference>
<dbReference type="GeneID" id="69016175"/>
<comment type="caution">
    <text evidence="5">The sequence shown here is derived from an EMBL/GenBank/DDBJ whole genome shotgun (WGS) entry which is preliminary data.</text>
</comment>
<dbReference type="SUPFAM" id="SSF57701">
    <property type="entry name" value="Zn2/Cys6 DNA-binding domain"/>
    <property type="match status" value="1"/>
</dbReference>
<dbReference type="GO" id="GO:0000981">
    <property type="term" value="F:DNA-binding transcription factor activity, RNA polymerase II-specific"/>
    <property type="evidence" value="ECO:0007669"/>
    <property type="project" value="InterPro"/>
</dbReference>